<gene>
    <name evidence="1" type="ORF">SMD31_03840</name>
</gene>
<protein>
    <submittedName>
        <fullName evidence="1">DUF2336 domain-containing protein</fullName>
    </submittedName>
</protein>
<comment type="caution">
    <text evidence="1">The sequence shown here is derived from an EMBL/GenBank/DDBJ whole genome shotgun (WGS) entry which is preliminary data.</text>
</comment>
<dbReference type="Pfam" id="PF10098">
    <property type="entry name" value="DUF2336"/>
    <property type="match status" value="1"/>
</dbReference>
<dbReference type="RefSeq" id="WP_320499402.1">
    <property type="nucleotide sequence ID" value="NZ_JAXCLX010000001.1"/>
</dbReference>
<dbReference type="Proteomes" id="UP001271769">
    <property type="component" value="Unassembled WGS sequence"/>
</dbReference>
<name>A0ABU5DUY8_9PROT</name>
<reference evidence="1 2" key="1">
    <citation type="journal article" date="2013" name="Antonie Van Leeuwenhoek">
        <title>Dongia rigui sp. nov., isolated from freshwater of a large wetland in Korea.</title>
        <authorList>
            <person name="Baik K.S."/>
            <person name="Hwang Y.M."/>
            <person name="Choi J.S."/>
            <person name="Kwon J."/>
            <person name="Seong C.N."/>
        </authorList>
    </citation>
    <scope>NUCLEOTIDE SEQUENCE [LARGE SCALE GENOMIC DNA]</scope>
    <source>
        <strain evidence="1 2">04SU4-P</strain>
    </source>
</reference>
<dbReference type="InterPro" id="IPR019285">
    <property type="entry name" value="DUF2336"/>
</dbReference>
<evidence type="ECO:0000313" key="2">
    <source>
        <dbReference type="Proteomes" id="UP001271769"/>
    </source>
</evidence>
<evidence type="ECO:0000313" key="1">
    <source>
        <dbReference type="EMBL" id="MDY0871033.1"/>
    </source>
</evidence>
<keyword evidence="2" id="KW-1185">Reference proteome</keyword>
<accession>A0ABU5DUY8</accession>
<sequence length="379" mass="42453">MANESIDGEQLLALARLRSDEGRAELFAVMGDLFHDRSDVLSAQERALMLDILEKLIGEVARDVKRKLALRLADAPGLPRELAVLLANDEIDVATPILLRSAVLQDVDLIEVIRHRSRQHILTVAMRRDISSTVSDALVETGDRDVIRTLLENQDAGIAKVTLAYLVEQSKTVDEFQEPLVRRRDLPADLARRMIYWVAAGLRQALLDRFDIDPAILDDRLEPLVKEEVAEAVAQAEMDEASAVLARALGAGRQLTPRLLLQTLRKGEIQLFEAMFAEMSGLRFRLITRIAYEPGGQGLAVAARGMGLNREEFATIYLLTRRARNAQATFAPAELGRALEFFDRLSHAAAETVLTRWRRDPDYLFAIRSIEEGQEKKRA</sequence>
<dbReference type="EMBL" id="JAXCLX010000001">
    <property type="protein sequence ID" value="MDY0871033.1"/>
    <property type="molecule type" value="Genomic_DNA"/>
</dbReference>
<organism evidence="1 2">
    <name type="scientific">Dongia rigui</name>
    <dbReference type="NCBI Taxonomy" id="940149"/>
    <lineage>
        <taxon>Bacteria</taxon>
        <taxon>Pseudomonadati</taxon>
        <taxon>Pseudomonadota</taxon>
        <taxon>Alphaproteobacteria</taxon>
        <taxon>Rhodospirillales</taxon>
        <taxon>Dongiaceae</taxon>
        <taxon>Dongia</taxon>
    </lineage>
</organism>
<proteinExistence type="predicted"/>